<dbReference type="Proteomes" id="UP001497535">
    <property type="component" value="Unassembled WGS sequence"/>
</dbReference>
<keyword evidence="2" id="KW-1185">Reference proteome</keyword>
<evidence type="ECO:0000313" key="2">
    <source>
        <dbReference type="Proteomes" id="UP001497535"/>
    </source>
</evidence>
<comment type="caution">
    <text evidence="1">The sequence shown here is derived from an EMBL/GenBank/DDBJ whole genome shotgun (WGS) entry which is preliminary data.</text>
</comment>
<reference evidence="1" key="1">
    <citation type="submission" date="2023-11" db="EMBL/GenBank/DDBJ databases">
        <authorList>
            <person name="Poullet M."/>
        </authorList>
    </citation>
    <scope>NUCLEOTIDE SEQUENCE</scope>
    <source>
        <strain evidence="1">E1834</strain>
    </source>
</reference>
<organism evidence="1 2">
    <name type="scientific">Meloidogyne enterolobii</name>
    <name type="common">Root-knot nematode worm</name>
    <name type="synonym">Meloidogyne mayaguensis</name>
    <dbReference type="NCBI Taxonomy" id="390850"/>
    <lineage>
        <taxon>Eukaryota</taxon>
        <taxon>Metazoa</taxon>
        <taxon>Ecdysozoa</taxon>
        <taxon>Nematoda</taxon>
        <taxon>Chromadorea</taxon>
        <taxon>Rhabditida</taxon>
        <taxon>Tylenchina</taxon>
        <taxon>Tylenchomorpha</taxon>
        <taxon>Tylenchoidea</taxon>
        <taxon>Meloidogynidae</taxon>
        <taxon>Meloidogyninae</taxon>
        <taxon>Meloidogyne</taxon>
    </lineage>
</organism>
<protein>
    <submittedName>
        <fullName evidence="1">Uncharacterized protein</fullName>
    </submittedName>
</protein>
<name>A0ACB0ZDU5_MELEN</name>
<evidence type="ECO:0000313" key="1">
    <source>
        <dbReference type="EMBL" id="CAK5076739.1"/>
    </source>
</evidence>
<gene>
    <name evidence="1" type="ORF">MENTE1834_LOCUS23614</name>
</gene>
<dbReference type="EMBL" id="CAVMJV010000031">
    <property type="protein sequence ID" value="CAK5076739.1"/>
    <property type="molecule type" value="Genomic_DNA"/>
</dbReference>
<accession>A0ACB0ZDU5</accession>
<sequence>MSSTTIPPPPPPPIEQINPFNNSQQQDPHPHHPHNHHHQQLSPLLSSSSFSSSSSPNSSTEQQQTEDPIMTNSTISSVISPSSTTSASASSSAGGSKCSVTTNPARRAPDMQMGKCPWVRVYDNVTYIVAAIALREGKEGREVLLMREAKEKCRGKWYIPAGHVEPGETIEDAVKRELREETGLECEVQSLLCCEVRGSGWYRLAFAVNPTTDNLKKEPDQESLGAGWHPLALIRRKPCPLQLRCRDFFEILHQAERFYNWRVSSLPKTISSWSPILCKDEAQPGLFAEFVIVRDVRQPKEMAANCPQLTKLPQHSPRSLECLVHKCIKDQRQLLDELSLPDAFPAVEFGFEFFLPSVLSKVYRHVLTDGHSVLELPEAVTAIWCLPSPQSSVRHGIRLRLICRHRKSAMRAQINAPQRYHWLELNSVDVLASLYLLDDQFRPRLFLL</sequence>
<proteinExistence type="predicted"/>